<evidence type="ECO:0000256" key="6">
    <source>
        <dbReference type="SAM" id="MobiDB-lite"/>
    </source>
</evidence>
<feature type="active site" description="Charge relay system" evidence="5">
    <location>
        <position position="164"/>
    </location>
</feature>
<dbReference type="AlphaFoldDB" id="A0A8H3HX13"/>
<evidence type="ECO:0000256" key="4">
    <source>
        <dbReference type="ARBA" id="ARBA00022825"/>
    </source>
</evidence>
<feature type="domain" description="Peptidase S8/S53" evidence="7">
    <location>
        <begin position="155"/>
        <end position="377"/>
    </location>
</feature>
<dbReference type="InterPro" id="IPR036852">
    <property type="entry name" value="Peptidase_S8/S53_dom_sf"/>
</dbReference>
<evidence type="ECO:0008006" key="11">
    <source>
        <dbReference type="Google" id="ProtNLM"/>
    </source>
</evidence>
<dbReference type="PROSITE" id="PS51892">
    <property type="entry name" value="SUBTILASE"/>
    <property type="match status" value="1"/>
</dbReference>
<evidence type="ECO:0000256" key="1">
    <source>
        <dbReference type="ARBA" id="ARBA00011073"/>
    </source>
</evidence>
<name>A0A8H3HX13_9AGAM</name>
<evidence type="ECO:0000256" key="5">
    <source>
        <dbReference type="PROSITE-ProRule" id="PRU01240"/>
    </source>
</evidence>
<evidence type="ECO:0000256" key="2">
    <source>
        <dbReference type="ARBA" id="ARBA00022670"/>
    </source>
</evidence>
<dbReference type="PANTHER" id="PTHR43806">
    <property type="entry name" value="PEPTIDASE S8"/>
    <property type="match status" value="1"/>
</dbReference>
<sequence>MFLRQLRLPLSFCLDINFESIIMRFSSALFTATVVLPVFGIPTLVPITKRGGTLKENSYIVTLKDGVSIGDFINSFKRGLAHPDSSIGHTYSIINGFVATLSPSDLGRIRGMPKIASIEQDRIVSLPDHEAQDVPPVPGSQPGPSTGDNTSGKGGEGVTIYGLDTGIYVEHECFEGRARWGWVAPPLLKVDGHGHGTHTAGTAIGKGFGVATKANMLAVKVMNDAGMGSTSDIIKGIDYACNDFKHNGKKPSVVTMSIGGDADDTLDQAVKNCIDWGMHFTIAAGNDNKDAQNVSPARAEQAITVGAVDKNDAKASFSNYGSILDIQAPGVNIVSAGNVGNTSRKMSGTSMATPYVAGVLAVALSNHGQMSPAELSKQSKYHAQDVCTGMPDGTTTLLATPW</sequence>
<dbReference type="Pfam" id="PF00082">
    <property type="entry name" value="Peptidase_S8"/>
    <property type="match status" value="1"/>
</dbReference>
<feature type="domain" description="Inhibitor I9" evidence="8">
    <location>
        <begin position="59"/>
        <end position="126"/>
    </location>
</feature>
<dbReference type="InterPro" id="IPR034193">
    <property type="entry name" value="PCSK9_ProteinaseK-like"/>
</dbReference>
<evidence type="ECO:0000256" key="3">
    <source>
        <dbReference type="ARBA" id="ARBA00022801"/>
    </source>
</evidence>
<gene>
    <name evidence="9" type="ORF">RDB_LOCUS115780</name>
</gene>
<accession>A0A8H3HX13</accession>
<keyword evidence="4 5" id="KW-0720">Serine protease</keyword>
<reference evidence="9" key="1">
    <citation type="submission" date="2021-01" db="EMBL/GenBank/DDBJ databases">
        <authorList>
            <person name="Kaushik A."/>
        </authorList>
    </citation>
    <scope>NUCLEOTIDE SEQUENCE</scope>
    <source>
        <strain evidence="9">AG5</strain>
    </source>
</reference>
<dbReference type="FunFam" id="3.40.50.200:FF:000007">
    <property type="entry name" value="Subtilisin-like serine protease"/>
    <property type="match status" value="1"/>
</dbReference>
<dbReference type="Gene3D" id="3.30.70.80">
    <property type="entry name" value="Peptidase S8 propeptide/proteinase inhibitor I9"/>
    <property type="match status" value="1"/>
</dbReference>
<dbReference type="CDD" id="cd04077">
    <property type="entry name" value="Peptidases_S8_PCSK9_ProteinaseK_like"/>
    <property type="match status" value="1"/>
</dbReference>
<dbReference type="Gene3D" id="3.40.50.200">
    <property type="entry name" value="Peptidase S8/S53 domain"/>
    <property type="match status" value="1"/>
</dbReference>
<dbReference type="InterPro" id="IPR010259">
    <property type="entry name" value="S8pro/Inhibitor_I9"/>
</dbReference>
<comment type="caution">
    <text evidence="9">The sequence shown here is derived from an EMBL/GenBank/DDBJ whole genome shotgun (WGS) entry which is preliminary data.</text>
</comment>
<dbReference type="GO" id="GO:0005615">
    <property type="term" value="C:extracellular space"/>
    <property type="evidence" value="ECO:0007669"/>
    <property type="project" value="TreeGrafter"/>
</dbReference>
<feature type="active site" description="Charge relay system" evidence="5">
    <location>
        <position position="195"/>
    </location>
</feature>
<dbReference type="InterPro" id="IPR023828">
    <property type="entry name" value="Peptidase_S8_Ser-AS"/>
</dbReference>
<protein>
    <recommendedName>
        <fullName evidence="11">Peptidase S8/S53 domain-containing protein</fullName>
    </recommendedName>
</protein>
<dbReference type="EMBL" id="CAJNJQ010002580">
    <property type="protein sequence ID" value="CAE7180136.1"/>
    <property type="molecule type" value="Genomic_DNA"/>
</dbReference>
<dbReference type="Proteomes" id="UP000663827">
    <property type="component" value="Unassembled WGS sequence"/>
</dbReference>
<dbReference type="SUPFAM" id="SSF52743">
    <property type="entry name" value="Subtilisin-like"/>
    <property type="match status" value="1"/>
</dbReference>
<dbReference type="PRINTS" id="PR00723">
    <property type="entry name" value="SUBTILISIN"/>
</dbReference>
<proteinExistence type="inferred from homology"/>
<evidence type="ECO:0000313" key="10">
    <source>
        <dbReference type="Proteomes" id="UP000663827"/>
    </source>
</evidence>
<dbReference type="InterPro" id="IPR015500">
    <property type="entry name" value="Peptidase_S8_subtilisin-rel"/>
</dbReference>
<dbReference type="GO" id="GO:0004252">
    <property type="term" value="F:serine-type endopeptidase activity"/>
    <property type="evidence" value="ECO:0007669"/>
    <property type="project" value="UniProtKB-UniRule"/>
</dbReference>
<comment type="similarity">
    <text evidence="1 5">Belongs to the peptidase S8 family.</text>
</comment>
<dbReference type="InterPro" id="IPR037045">
    <property type="entry name" value="S8pro/Inhibitor_I9_sf"/>
</dbReference>
<dbReference type="Pfam" id="PF05922">
    <property type="entry name" value="Inhibitor_I9"/>
    <property type="match status" value="1"/>
</dbReference>
<dbReference type="InterPro" id="IPR000209">
    <property type="entry name" value="Peptidase_S8/S53_dom"/>
</dbReference>
<feature type="active site" description="Charge relay system" evidence="5">
    <location>
        <position position="350"/>
    </location>
</feature>
<keyword evidence="3 5" id="KW-0378">Hydrolase</keyword>
<evidence type="ECO:0000259" key="7">
    <source>
        <dbReference type="Pfam" id="PF00082"/>
    </source>
</evidence>
<dbReference type="PROSITE" id="PS00138">
    <property type="entry name" value="SUBTILASE_SER"/>
    <property type="match status" value="1"/>
</dbReference>
<evidence type="ECO:0000313" key="9">
    <source>
        <dbReference type="EMBL" id="CAE7180136.1"/>
    </source>
</evidence>
<evidence type="ECO:0000259" key="8">
    <source>
        <dbReference type="Pfam" id="PF05922"/>
    </source>
</evidence>
<organism evidence="9 10">
    <name type="scientific">Rhizoctonia solani</name>
    <dbReference type="NCBI Taxonomy" id="456999"/>
    <lineage>
        <taxon>Eukaryota</taxon>
        <taxon>Fungi</taxon>
        <taxon>Dikarya</taxon>
        <taxon>Basidiomycota</taxon>
        <taxon>Agaricomycotina</taxon>
        <taxon>Agaricomycetes</taxon>
        <taxon>Cantharellales</taxon>
        <taxon>Ceratobasidiaceae</taxon>
        <taxon>Rhizoctonia</taxon>
    </lineage>
</organism>
<dbReference type="PANTHER" id="PTHR43806:SF11">
    <property type="entry name" value="CEREVISIN-RELATED"/>
    <property type="match status" value="1"/>
</dbReference>
<keyword evidence="2 5" id="KW-0645">Protease</keyword>
<feature type="region of interest" description="Disordered" evidence="6">
    <location>
        <begin position="129"/>
        <end position="155"/>
    </location>
</feature>
<dbReference type="InterPro" id="IPR050131">
    <property type="entry name" value="Peptidase_S8_subtilisin-like"/>
</dbReference>
<dbReference type="GO" id="GO:0006508">
    <property type="term" value="P:proteolysis"/>
    <property type="evidence" value="ECO:0007669"/>
    <property type="project" value="UniProtKB-KW"/>
</dbReference>